<evidence type="ECO:0000256" key="6">
    <source>
        <dbReference type="PIRSR" id="PIRSR006113-1"/>
    </source>
</evidence>
<dbReference type="PANTHER" id="PTHR12589">
    <property type="entry name" value="PYRUVOYL TETRAHYDROBIOPTERIN SYNTHASE"/>
    <property type="match status" value="1"/>
</dbReference>
<keyword evidence="5" id="KW-0671">Queuosine biosynthesis</keyword>
<keyword evidence="5 7" id="KW-0479">Metal-binding</keyword>
<dbReference type="SUPFAM" id="SSF55620">
    <property type="entry name" value="Tetrahydrobiopterin biosynthesis enzymes-like"/>
    <property type="match status" value="1"/>
</dbReference>
<comment type="cofactor">
    <cofactor evidence="5 7">
        <name>Zn(2+)</name>
        <dbReference type="ChEBI" id="CHEBI:29105"/>
    </cofactor>
    <text evidence="5 7">Binds 1 zinc ion per subunit.</text>
</comment>
<dbReference type="InterPro" id="IPR007115">
    <property type="entry name" value="6-PTP_synth/QueD"/>
</dbReference>
<evidence type="ECO:0000256" key="1">
    <source>
        <dbReference type="ARBA" id="ARBA00005061"/>
    </source>
</evidence>
<reference evidence="8 9" key="1">
    <citation type="submission" date="2016-10" db="EMBL/GenBank/DDBJ databases">
        <authorList>
            <person name="de Groot N.N."/>
        </authorList>
    </citation>
    <scope>NUCLEOTIDE SEQUENCE [LARGE SCALE GENOMIC DNA]</scope>
    <source>
        <strain evidence="8 9">B7-7</strain>
    </source>
</reference>
<dbReference type="NCBIfam" id="TIGR03367">
    <property type="entry name" value="queuosine_QueD"/>
    <property type="match status" value="1"/>
</dbReference>
<feature type="binding site" evidence="7">
    <location>
        <position position="16"/>
    </location>
    <ligand>
        <name>Zn(2+)</name>
        <dbReference type="ChEBI" id="CHEBI:29105"/>
    </ligand>
</feature>
<feature type="active site" description="Charge relay system" evidence="6">
    <location>
        <position position="114"/>
    </location>
</feature>
<evidence type="ECO:0000313" key="8">
    <source>
        <dbReference type="EMBL" id="SEQ36648.1"/>
    </source>
</evidence>
<comment type="pathway">
    <text evidence="1 5">Purine metabolism; 7-cyano-7-deazaguanine biosynthesis.</text>
</comment>
<dbReference type="EMBL" id="FOFO01000026">
    <property type="protein sequence ID" value="SEQ36648.1"/>
    <property type="molecule type" value="Genomic_DNA"/>
</dbReference>
<protein>
    <recommendedName>
        <fullName evidence="3 5">6-carboxy-5,6,7,8-tetrahydropterin synthase</fullName>
        <ecNumber evidence="5">4.-.-.-</ecNumber>
    </recommendedName>
</protein>
<evidence type="ECO:0000256" key="7">
    <source>
        <dbReference type="PIRSR" id="PIRSR006113-2"/>
    </source>
</evidence>
<keyword evidence="9" id="KW-1185">Reference proteome</keyword>
<dbReference type="GO" id="GO:0070497">
    <property type="term" value="F:6-carboxytetrahydropterin synthase activity"/>
    <property type="evidence" value="ECO:0007669"/>
    <property type="project" value="UniProtKB-EC"/>
</dbReference>
<keyword evidence="5 7" id="KW-0862">Zinc</keyword>
<dbReference type="Gene3D" id="3.30.479.10">
    <property type="entry name" value="6-pyruvoyl tetrahydropterin synthase/QueD"/>
    <property type="match status" value="1"/>
</dbReference>
<feature type="active site" description="Charge relay system" evidence="6">
    <location>
        <position position="69"/>
    </location>
</feature>
<dbReference type="OrthoDB" id="9804698at2"/>
<sequence>MPKYTLKVLTDFASAHTLRNYPGNCSRLHGHNWKVEAEVEATVLDALGMAVDFKTIKSLARDIAGELDHTYLNDLPPFRDVNPTAENIAAWFFHEMAARLNAPGVRVSAITLWETERACVRYTEESPKDTPS</sequence>
<dbReference type="GO" id="GO:0046872">
    <property type="term" value="F:metal ion binding"/>
    <property type="evidence" value="ECO:0007669"/>
    <property type="project" value="UniProtKB-KW"/>
</dbReference>
<dbReference type="InterPro" id="IPR038418">
    <property type="entry name" value="6-PTP_synth/QueD_sf"/>
</dbReference>
<dbReference type="AlphaFoldDB" id="A0A1H9FH55"/>
<dbReference type="RefSeq" id="WP_090208647.1">
    <property type="nucleotide sequence ID" value="NZ_FOFO01000026.1"/>
</dbReference>
<evidence type="ECO:0000313" key="9">
    <source>
        <dbReference type="Proteomes" id="UP000199496"/>
    </source>
</evidence>
<evidence type="ECO:0000256" key="4">
    <source>
        <dbReference type="ARBA" id="ARBA00048807"/>
    </source>
</evidence>
<accession>A0A1H9FH55</accession>
<dbReference type="EC" id="4.-.-.-" evidence="5"/>
<evidence type="ECO:0000256" key="2">
    <source>
        <dbReference type="ARBA" id="ARBA00008900"/>
    </source>
</evidence>
<dbReference type="GO" id="GO:0008616">
    <property type="term" value="P:tRNA queuosine(34) biosynthetic process"/>
    <property type="evidence" value="ECO:0007669"/>
    <property type="project" value="UniProtKB-KW"/>
</dbReference>
<gene>
    <name evidence="8" type="ORF">SAMN05421693_12624</name>
</gene>
<dbReference type="PIRSF" id="PIRSF006113">
    <property type="entry name" value="PTP_synth"/>
    <property type="match status" value="1"/>
</dbReference>
<feature type="binding site" evidence="7">
    <location>
        <position position="29"/>
    </location>
    <ligand>
        <name>Zn(2+)</name>
        <dbReference type="ChEBI" id="CHEBI:29105"/>
    </ligand>
</feature>
<comment type="similarity">
    <text evidence="2 5">Belongs to the PTPS family. QueD subfamily.</text>
</comment>
<feature type="binding site" evidence="7">
    <location>
        <position position="31"/>
    </location>
    <ligand>
        <name>Zn(2+)</name>
        <dbReference type="ChEBI" id="CHEBI:29105"/>
    </ligand>
</feature>
<dbReference type="Proteomes" id="UP000199496">
    <property type="component" value="Unassembled WGS sequence"/>
</dbReference>
<dbReference type="Pfam" id="PF01242">
    <property type="entry name" value="PTPS"/>
    <property type="match status" value="1"/>
</dbReference>
<proteinExistence type="inferred from homology"/>
<feature type="active site" description="Proton acceptor" evidence="6">
    <location>
        <position position="25"/>
    </location>
</feature>
<evidence type="ECO:0000256" key="5">
    <source>
        <dbReference type="PIRNR" id="PIRNR006113"/>
    </source>
</evidence>
<evidence type="ECO:0000256" key="3">
    <source>
        <dbReference type="ARBA" id="ARBA00018141"/>
    </source>
</evidence>
<name>A0A1H9FH55_9GAMM</name>
<dbReference type="PANTHER" id="PTHR12589:SF8">
    <property type="entry name" value="6-CARBOXY-5,6,7,8-TETRAHYDROPTERIN SYNTHASE"/>
    <property type="match status" value="1"/>
</dbReference>
<dbReference type="STRING" id="867345.SAMN05421693_12624"/>
<dbReference type="UniPathway" id="UPA00391"/>
<keyword evidence="5" id="KW-0456">Lyase</keyword>
<organism evidence="8 9">
    <name type="scientific">Ectothiorhodospira magna</name>
    <dbReference type="NCBI Taxonomy" id="867345"/>
    <lineage>
        <taxon>Bacteria</taxon>
        <taxon>Pseudomonadati</taxon>
        <taxon>Pseudomonadota</taxon>
        <taxon>Gammaproteobacteria</taxon>
        <taxon>Chromatiales</taxon>
        <taxon>Ectothiorhodospiraceae</taxon>
        <taxon>Ectothiorhodospira</taxon>
    </lineage>
</organism>
<comment type="catalytic activity">
    <reaction evidence="4 5">
        <text>7,8-dihydroneopterin 3'-triphosphate + H2O = 6-carboxy-5,6,7,8-tetrahydropterin + triphosphate + acetaldehyde + 2 H(+)</text>
        <dbReference type="Rhea" id="RHEA:27966"/>
        <dbReference type="ChEBI" id="CHEBI:15343"/>
        <dbReference type="ChEBI" id="CHEBI:15377"/>
        <dbReference type="ChEBI" id="CHEBI:15378"/>
        <dbReference type="ChEBI" id="CHEBI:18036"/>
        <dbReference type="ChEBI" id="CHEBI:58462"/>
        <dbReference type="ChEBI" id="CHEBI:61032"/>
        <dbReference type="EC" id="4.1.2.50"/>
    </reaction>
</comment>